<comment type="caution">
    <text evidence="1">The sequence shown here is derived from an EMBL/GenBank/DDBJ whole genome shotgun (WGS) entry which is preliminary data.</text>
</comment>
<sequence>MQSGSSGGGRAIVTSEMRFFNTGQVEECRRPSQETLLQTHECQQCGPVCCFERGCTAAGRNSHFIRK</sequence>
<keyword evidence="2" id="KW-1185">Reference proteome</keyword>
<gene>
    <name evidence="1" type="ORF">EYF80_043648</name>
</gene>
<evidence type="ECO:0000313" key="1">
    <source>
        <dbReference type="EMBL" id="TNN46143.1"/>
    </source>
</evidence>
<name>A0A4Z2FZT3_9TELE</name>
<reference evidence="1 2" key="1">
    <citation type="submission" date="2019-03" db="EMBL/GenBank/DDBJ databases">
        <title>First draft genome of Liparis tanakae, snailfish: a comprehensive survey of snailfish specific genes.</title>
        <authorList>
            <person name="Kim W."/>
            <person name="Song I."/>
            <person name="Jeong J.-H."/>
            <person name="Kim D."/>
            <person name="Kim S."/>
            <person name="Ryu S."/>
            <person name="Song J.Y."/>
            <person name="Lee S.K."/>
        </authorList>
    </citation>
    <scope>NUCLEOTIDE SEQUENCE [LARGE SCALE GENOMIC DNA]</scope>
    <source>
        <tissue evidence="1">Muscle</tissue>
    </source>
</reference>
<evidence type="ECO:0000313" key="2">
    <source>
        <dbReference type="Proteomes" id="UP000314294"/>
    </source>
</evidence>
<dbReference type="AlphaFoldDB" id="A0A4Z2FZT3"/>
<dbReference type="Proteomes" id="UP000314294">
    <property type="component" value="Unassembled WGS sequence"/>
</dbReference>
<accession>A0A4Z2FZT3</accession>
<dbReference type="EMBL" id="SRLO01000805">
    <property type="protein sequence ID" value="TNN46143.1"/>
    <property type="molecule type" value="Genomic_DNA"/>
</dbReference>
<organism evidence="1 2">
    <name type="scientific">Liparis tanakae</name>
    <name type="common">Tanaka's snailfish</name>
    <dbReference type="NCBI Taxonomy" id="230148"/>
    <lineage>
        <taxon>Eukaryota</taxon>
        <taxon>Metazoa</taxon>
        <taxon>Chordata</taxon>
        <taxon>Craniata</taxon>
        <taxon>Vertebrata</taxon>
        <taxon>Euteleostomi</taxon>
        <taxon>Actinopterygii</taxon>
        <taxon>Neopterygii</taxon>
        <taxon>Teleostei</taxon>
        <taxon>Neoteleostei</taxon>
        <taxon>Acanthomorphata</taxon>
        <taxon>Eupercaria</taxon>
        <taxon>Perciformes</taxon>
        <taxon>Cottioidei</taxon>
        <taxon>Cottales</taxon>
        <taxon>Liparidae</taxon>
        <taxon>Liparis</taxon>
    </lineage>
</organism>
<proteinExistence type="predicted"/>
<protein>
    <submittedName>
        <fullName evidence="1">Uncharacterized protein</fullName>
    </submittedName>
</protein>